<accession>A0A4V1RJ04</accession>
<comment type="caution">
    <text evidence="1">The sequence shown here is derived from an EMBL/GenBank/DDBJ whole genome shotgun (WGS) entry which is preliminary data.</text>
</comment>
<protein>
    <submittedName>
        <fullName evidence="1">Uncharacterized protein</fullName>
    </submittedName>
</protein>
<dbReference type="AlphaFoldDB" id="A0A4V1RJ04"/>
<sequence length="124" mass="13343">MMMTFATELVRFYDQAVADAEDANAARVKGLRVKTEALRKSMLDLIEPDWKVEEAFGRLQDAAGLYSRSTPANAAQRSERFAAFNIALAGFADALDAAEADETQLSATPAFCADQVPNPLAGIA</sequence>
<dbReference type="OrthoDB" id="9855259at2"/>
<evidence type="ECO:0000313" key="2">
    <source>
        <dbReference type="Proteomes" id="UP000289411"/>
    </source>
</evidence>
<reference evidence="1 2" key="2">
    <citation type="submission" date="2019-02" db="EMBL/GenBank/DDBJ databases">
        <title>'Lichenibacterium ramalinii' gen. nov. sp. nov., 'Lichenibacterium minor' gen. nov. sp. nov.</title>
        <authorList>
            <person name="Pankratov T."/>
        </authorList>
    </citation>
    <scope>NUCLEOTIDE SEQUENCE [LARGE SCALE GENOMIC DNA]</scope>
    <source>
        <strain evidence="1 2">RmlP001</strain>
    </source>
</reference>
<keyword evidence="2" id="KW-1185">Reference proteome</keyword>
<gene>
    <name evidence="1" type="ORF">D3272_06770</name>
</gene>
<dbReference type="EMBL" id="QYBC01000004">
    <property type="protein sequence ID" value="RYB06441.1"/>
    <property type="molecule type" value="Genomic_DNA"/>
</dbReference>
<proteinExistence type="predicted"/>
<evidence type="ECO:0000313" key="1">
    <source>
        <dbReference type="EMBL" id="RYB06441.1"/>
    </source>
</evidence>
<name>A0A4V1RJ04_9HYPH</name>
<reference evidence="1 2" key="1">
    <citation type="submission" date="2018-09" db="EMBL/GenBank/DDBJ databases">
        <authorList>
            <person name="Grouzdev D.S."/>
            <person name="Krutkina M.S."/>
        </authorList>
    </citation>
    <scope>NUCLEOTIDE SEQUENCE [LARGE SCALE GENOMIC DNA]</scope>
    <source>
        <strain evidence="1 2">RmlP001</strain>
    </source>
</reference>
<dbReference type="Proteomes" id="UP000289411">
    <property type="component" value="Unassembled WGS sequence"/>
</dbReference>
<organism evidence="1 2">
    <name type="scientific">Lichenibacterium ramalinae</name>
    <dbReference type="NCBI Taxonomy" id="2316527"/>
    <lineage>
        <taxon>Bacteria</taxon>
        <taxon>Pseudomonadati</taxon>
        <taxon>Pseudomonadota</taxon>
        <taxon>Alphaproteobacteria</taxon>
        <taxon>Hyphomicrobiales</taxon>
        <taxon>Lichenihabitantaceae</taxon>
        <taxon>Lichenibacterium</taxon>
    </lineage>
</organism>
<dbReference type="RefSeq" id="WP_129218376.1">
    <property type="nucleotide sequence ID" value="NZ_QYBC01000004.1"/>
</dbReference>